<dbReference type="EMBL" id="BTGU01000960">
    <property type="protein sequence ID" value="GMN69879.1"/>
    <property type="molecule type" value="Genomic_DNA"/>
</dbReference>
<dbReference type="Gene3D" id="3.40.50.720">
    <property type="entry name" value="NAD(P)-binding Rossmann-like Domain"/>
    <property type="match status" value="1"/>
</dbReference>
<dbReference type="AlphaFoldDB" id="A0AA88E857"/>
<keyword evidence="2" id="KW-1185">Reference proteome</keyword>
<reference evidence="1" key="1">
    <citation type="submission" date="2023-07" db="EMBL/GenBank/DDBJ databases">
        <title>draft genome sequence of fig (Ficus carica).</title>
        <authorList>
            <person name="Takahashi T."/>
            <person name="Nishimura K."/>
        </authorList>
    </citation>
    <scope>NUCLEOTIDE SEQUENCE</scope>
</reference>
<evidence type="ECO:0000313" key="1">
    <source>
        <dbReference type="EMBL" id="GMN69879.1"/>
    </source>
</evidence>
<protein>
    <submittedName>
        <fullName evidence="1">Uncharacterized protein</fullName>
    </submittedName>
</protein>
<name>A0AA88E857_FICCA</name>
<comment type="caution">
    <text evidence="1">The sequence shown here is derived from an EMBL/GenBank/DDBJ whole genome shotgun (WGS) entry which is preliminary data.</text>
</comment>
<dbReference type="InterPro" id="IPR050085">
    <property type="entry name" value="AGPR"/>
</dbReference>
<sequence length="79" mass="9099">MIRRIGRNPCWQNMHRMKTLLYYLEKGVVPHSDNVQGSNYCVMNVFPDHAITVSVIDNLVKGAGQALQNLNLMLWISRK</sequence>
<evidence type="ECO:0000313" key="2">
    <source>
        <dbReference type="Proteomes" id="UP001187192"/>
    </source>
</evidence>
<accession>A0AA88E857</accession>
<dbReference type="Gene3D" id="3.30.360.10">
    <property type="entry name" value="Dihydrodipicolinate Reductase, domain 2"/>
    <property type="match status" value="1"/>
</dbReference>
<dbReference type="Proteomes" id="UP001187192">
    <property type="component" value="Unassembled WGS sequence"/>
</dbReference>
<organism evidence="1 2">
    <name type="scientific">Ficus carica</name>
    <name type="common">Common fig</name>
    <dbReference type="NCBI Taxonomy" id="3494"/>
    <lineage>
        <taxon>Eukaryota</taxon>
        <taxon>Viridiplantae</taxon>
        <taxon>Streptophyta</taxon>
        <taxon>Embryophyta</taxon>
        <taxon>Tracheophyta</taxon>
        <taxon>Spermatophyta</taxon>
        <taxon>Magnoliopsida</taxon>
        <taxon>eudicotyledons</taxon>
        <taxon>Gunneridae</taxon>
        <taxon>Pentapetalae</taxon>
        <taxon>rosids</taxon>
        <taxon>fabids</taxon>
        <taxon>Rosales</taxon>
        <taxon>Moraceae</taxon>
        <taxon>Ficeae</taxon>
        <taxon>Ficus</taxon>
    </lineage>
</organism>
<gene>
    <name evidence="1" type="ORF">TIFTF001_038927</name>
</gene>
<dbReference type="PANTHER" id="PTHR32338">
    <property type="entry name" value="N-ACETYL-GAMMA-GLUTAMYL-PHOSPHATE REDUCTASE, CHLOROPLASTIC-RELATED-RELATED"/>
    <property type="match status" value="1"/>
</dbReference>
<proteinExistence type="predicted"/>
<dbReference type="PANTHER" id="PTHR32338:SF10">
    <property type="entry name" value="N-ACETYL-GAMMA-GLUTAMYL-PHOSPHATE REDUCTASE, CHLOROPLASTIC-RELATED"/>
    <property type="match status" value="1"/>
</dbReference>